<evidence type="ECO:0000313" key="2">
    <source>
        <dbReference type="Proteomes" id="UP000789342"/>
    </source>
</evidence>
<dbReference type="Proteomes" id="UP000789342">
    <property type="component" value="Unassembled WGS sequence"/>
</dbReference>
<reference evidence="1" key="1">
    <citation type="submission" date="2021-06" db="EMBL/GenBank/DDBJ databases">
        <authorList>
            <person name="Kallberg Y."/>
            <person name="Tangrot J."/>
            <person name="Rosling A."/>
        </authorList>
    </citation>
    <scope>NUCLEOTIDE SEQUENCE</scope>
    <source>
        <strain evidence="1">CL551</strain>
    </source>
</reference>
<evidence type="ECO:0000313" key="1">
    <source>
        <dbReference type="EMBL" id="CAG8443829.1"/>
    </source>
</evidence>
<proteinExistence type="predicted"/>
<keyword evidence="2" id="KW-1185">Reference proteome</keyword>
<organism evidence="1 2">
    <name type="scientific">Acaulospora morrowiae</name>
    <dbReference type="NCBI Taxonomy" id="94023"/>
    <lineage>
        <taxon>Eukaryota</taxon>
        <taxon>Fungi</taxon>
        <taxon>Fungi incertae sedis</taxon>
        <taxon>Mucoromycota</taxon>
        <taxon>Glomeromycotina</taxon>
        <taxon>Glomeromycetes</taxon>
        <taxon>Diversisporales</taxon>
        <taxon>Acaulosporaceae</taxon>
        <taxon>Acaulospora</taxon>
    </lineage>
</organism>
<gene>
    <name evidence="1" type="ORF">AMORRO_LOCUS479</name>
</gene>
<comment type="caution">
    <text evidence="1">The sequence shown here is derived from an EMBL/GenBank/DDBJ whole genome shotgun (WGS) entry which is preliminary data.</text>
</comment>
<protein>
    <submittedName>
        <fullName evidence="1">6316_t:CDS:1</fullName>
    </submittedName>
</protein>
<accession>A0A9N8V664</accession>
<name>A0A9N8V664_9GLOM</name>
<dbReference type="AlphaFoldDB" id="A0A9N8V664"/>
<sequence length="45" mass="4898">MLFSASISSISSSKSSILTYSLVLESFPWGSGLLRMNRLSLGLLF</sequence>
<dbReference type="EMBL" id="CAJVPV010000125">
    <property type="protein sequence ID" value="CAG8443829.1"/>
    <property type="molecule type" value="Genomic_DNA"/>
</dbReference>